<dbReference type="OrthoDB" id="9808690at2"/>
<evidence type="ECO:0000313" key="3">
    <source>
        <dbReference type="EMBL" id="KGO07573.1"/>
    </source>
</evidence>
<evidence type="ECO:0000256" key="1">
    <source>
        <dbReference type="SAM" id="Phobius"/>
    </source>
</evidence>
<comment type="caution">
    <text evidence="3">The sequence shown here is derived from an EMBL/GenBank/DDBJ whole genome shotgun (WGS) entry which is preliminary data.</text>
</comment>
<reference evidence="3 4" key="1">
    <citation type="submission" date="2014-10" db="EMBL/GenBank/DDBJ databases">
        <title>Draft genome sequence of the proteorhodopsin-containing marine bacterium Dokdonia donghaensis.</title>
        <authorList>
            <person name="Gomez-Consarnau L."/>
            <person name="Gonzalez J.M."/>
            <person name="Riedel T."/>
            <person name="Jaenicke S."/>
            <person name="Wagner-Doebler I."/>
            <person name="Fuhrman J.A."/>
        </authorList>
    </citation>
    <scope>NUCLEOTIDE SEQUENCE [LARGE SCALE GENOMIC DNA]</scope>
    <source>
        <strain evidence="3 4">DSW-1</strain>
    </source>
</reference>
<keyword evidence="1" id="KW-1133">Transmembrane helix</keyword>
<feature type="transmembrane region" description="Helical" evidence="1">
    <location>
        <begin position="125"/>
        <end position="146"/>
    </location>
</feature>
<sequence length="153" mass="17325">MDIKKIFWILSWLVAGVTFAMILIHYGDIPEEVPMHFDATGVADRYGSKNELFILPVLSVLLILLFQFMTGKSIKINKHKQGVKNEAQVTVTKTFMSQMALYCTLLFGWLVYQSMAVAVGKQTGLSSYFLVATFGGFIILLVLYYIQLKKVKE</sequence>
<dbReference type="InterPro" id="IPR012867">
    <property type="entry name" value="DUF1648"/>
</dbReference>
<evidence type="ECO:0000313" key="4">
    <source>
        <dbReference type="Proteomes" id="UP000030140"/>
    </source>
</evidence>
<dbReference type="Pfam" id="PF07853">
    <property type="entry name" value="DUF1648"/>
    <property type="match status" value="1"/>
</dbReference>
<feature type="transmembrane region" description="Helical" evidence="1">
    <location>
        <begin position="99"/>
        <end position="119"/>
    </location>
</feature>
<keyword evidence="1" id="KW-0812">Transmembrane</keyword>
<dbReference type="EMBL" id="JSAQ01000001">
    <property type="protein sequence ID" value="KGO07573.1"/>
    <property type="molecule type" value="Genomic_DNA"/>
</dbReference>
<dbReference type="Proteomes" id="UP000030140">
    <property type="component" value="Unassembled WGS sequence"/>
</dbReference>
<keyword evidence="1" id="KW-0472">Membrane</keyword>
<feature type="transmembrane region" description="Helical" evidence="1">
    <location>
        <begin position="52"/>
        <end position="70"/>
    </location>
</feature>
<dbReference type="PATRIC" id="fig|1300343.5.peg.1384"/>
<dbReference type="AlphaFoldDB" id="A0A0A2GYE9"/>
<protein>
    <recommendedName>
        <fullName evidence="2">DUF1648 domain-containing protein</fullName>
    </recommendedName>
</protein>
<name>A0A0A2GYE9_9FLAO</name>
<accession>A0A0A2GYE9</accession>
<feature type="transmembrane region" description="Helical" evidence="1">
    <location>
        <begin position="7"/>
        <end position="27"/>
    </location>
</feature>
<proteinExistence type="predicted"/>
<organism evidence="3 4">
    <name type="scientific">Dokdonia donghaensis DSW-1</name>
    <dbReference type="NCBI Taxonomy" id="1300343"/>
    <lineage>
        <taxon>Bacteria</taxon>
        <taxon>Pseudomonadati</taxon>
        <taxon>Bacteroidota</taxon>
        <taxon>Flavobacteriia</taxon>
        <taxon>Flavobacteriales</taxon>
        <taxon>Flavobacteriaceae</taxon>
        <taxon>Dokdonia</taxon>
    </lineage>
</organism>
<keyword evidence="4" id="KW-1185">Reference proteome</keyword>
<dbReference type="KEGG" id="ddo:I597_1374"/>
<feature type="domain" description="DUF1648" evidence="2">
    <location>
        <begin position="14"/>
        <end position="59"/>
    </location>
</feature>
<gene>
    <name evidence="3" type="ORF">NV36_12480</name>
</gene>
<dbReference type="RefSeq" id="WP_035327736.1">
    <property type="nucleotide sequence ID" value="NZ_CP015125.1"/>
</dbReference>
<evidence type="ECO:0000259" key="2">
    <source>
        <dbReference type="Pfam" id="PF07853"/>
    </source>
</evidence>